<dbReference type="RefSeq" id="WP_067688092.1">
    <property type="nucleotide sequence ID" value="NZ_LLZH01000071.1"/>
</dbReference>
<evidence type="ECO:0000313" key="3">
    <source>
        <dbReference type="Proteomes" id="UP000053244"/>
    </source>
</evidence>
<protein>
    <submittedName>
        <fullName evidence="2">Chemotaxis protein CheW</fullName>
    </submittedName>
</protein>
<dbReference type="Proteomes" id="UP000053244">
    <property type="component" value="Unassembled WGS sequence"/>
</dbReference>
<dbReference type="OrthoDB" id="3292262at2"/>
<comment type="caution">
    <text evidence="2">The sequence shown here is derived from an EMBL/GenBank/DDBJ whole genome shotgun (WGS) entry which is preliminary data.</text>
</comment>
<dbReference type="Gene3D" id="2.40.50.180">
    <property type="entry name" value="CheA-289, Domain 4"/>
    <property type="match status" value="1"/>
</dbReference>
<dbReference type="InterPro" id="IPR036061">
    <property type="entry name" value="CheW-like_dom_sf"/>
</dbReference>
<name>A0A0X3UYL4_9ACTN</name>
<dbReference type="GO" id="GO:0007165">
    <property type="term" value="P:signal transduction"/>
    <property type="evidence" value="ECO:0007669"/>
    <property type="project" value="InterPro"/>
</dbReference>
<organism evidence="2 3">
    <name type="scientific">Actinoplanes awajinensis subsp. mycoplanecinus</name>
    <dbReference type="NCBI Taxonomy" id="135947"/>
    <lineage>
        <taxon>Bacteria</taxon>
        <taxon>Bacillati</taxon>
        <taxon>Actinomycetota</taxon>
        <taxon>Actinomycetes</taxon>
        <taxon>Micromonosporales</taxon>
        <taxon>Micromonosporaceae</taxon>
        <taxon>Actinoplanes</taxon>
    </lineage>
</organism>
<evidence type="ECO:0000313" key="2">
    <source>
        <dbReference type="EMBL" id="KUL37605.1"/>
    </source>
</evidence>
<feature type="domain" description="CheW-like" evidence="1">
    <location>
        <begin position="15"/>
        <end position="153"/>
    </location>
</feature>
<gene>
    <name evidence="2" type="ORF">ADL15_11305</name>
</gene>
<dbReference type="EMBL" id="LLZH01000071">
    <property type="protein sequence ID" value="KUL37605.1"/>
    <property type="molecule type" value="Genomic_DNA"/>
</dbReference>
<reference evidence="2 3" key="1">
    <citation type="submission" date="2015-10" db="EMBL/GenBank/DDBJ databases">
        <authorList>
            <person name="Gilbert D.G."/>
        </authorList>
    </citation>
    <scope>NUCLEOTIDE SEQUENCE [LARGE SCALE GENOMIC DNA]</scope>
    <source>
        <strain evidence="2 3">NRRL B-16712</strain>
    </source>
</reference>
<sequence>MGQLGEALAPALDAGLVALVFQAGPFFCALPLDEVIETMRPLPTRPLAGTPPYVRGLTILRGEPSPVIDVTRLLTGVTSEIDRYVAVRAGRGPVACATGPVLGVRTVRASPPEGPSTLFTGASRSLVAAVGTLGTEPLLVLRSIRTVPDEVWEAAAREHTTGVPA</sequence>
<dbReference type="InterPro" id="IPR002545">
    <property type="entry name" value="CheW-lke_dom"/>
</dbReference>
<dbReference type="Gene3D" id="2.30.30.40">
    <property type="entry name" value="SH3 Domains"/>
    <property type="match status" value="1"/>
</dbReference>
<dbReference type="SUPFAM" id="SSF50341">
    <property type="entry name" value="CheW-like"/>
    <property type="match status" value="1"/>
</dbReference>
<accession>A0A0X3UYL4</accession>
<dbReference type="AlphaFoldDB" id="A0A0X3UYL4"/>
<evidence type="ECO:0000259" key="1">
    <source>
        <dbReference type="PROSITE" id="PS50851"/>
    </source>
</evidence>
<dbReference type="SMART" id="SM00260">
    <property type="entry name" value="CheW"/>
    <property type="match status" value="1"/>
</dbReference>
<dbReference type="Pfam" id="PF01584">
    <property type="entry name" value="CheW"/>
    <property type="match status" value="1"/>
</dbReference>
<proteinExistence type="predicted"/>
<dbReference type="GO" id="GO:0006935">
    <property type="term" value="P:chemotaxis"/>
    <property type="evidence" value="ECO:0007669"/>
    <property type="project" value="InterPro"/>
</dbReference>
<dbReference type="PROSITE" id="PS50851">
    <property type="entry name" value="CHEW"/>
    <property type="match status" value="1"/>
</dbReference>
<keyword evidence="3" id="KW-1185">Reference proteome</keyword>